<keyword evidence="1" id="KW-0812">Transmembrane</keyword>
<feature type="transmembrane region" description="Helical" evidence="1">
    <location>
        <begin position="112"/>
        <end position="134"/>
    </location>
</feature>
<evidence type="ECO:0000313" key="2">
    <source>
        <dbReference type="EnsemblMetazoa" id="GAUT044904-PA"/>
    </source>
</evidence>
<dbReference type="VEuPathDB" id="VectorBase:GAUT044904"/>
<dbReference type="AlphaFoldDB" id="A0A1A9VR48"/>
<proteinExistence type="predicted"/>
<evidence type="ECO:0000313" key="3">
    <source>
        <dbReference type="Proteomes" id="UP000078200"/>
    </source>
</evidence>
<keyword evidence="1" id="KW-1133">Transmembrane helix</keyword>
<dbReference type="Proteomes" id="UP000078200">
    <property type="component" value="Unassembled WGS sequence"/>
</dbReference>
<accession>A0A1A9VR48</accession>
<protein>
    <submittedName>
        <fullName evidence="2">Uncharacterized protein</fullName>
    </submittedName>
</protein>
<keyword evidence="1" id="KW-0472">Membrane</keyword>
<dbReference type="EnsemblMetazoa" id="GAUT044904-RA">
    <property type="protein sequence ID" value="GAUT044904-PA"/>
    <property type="gene ID" value="GAUT044904"/>
</dbReference>
<sequence>MSVCFLRKDNENKTLLLKRQQSSSKLLVFALAMLVMQHFMPVSGNTPKGLRTHMRSAKLSNVHSLPEINADRTAGKYDTSLDSNKIIKKGDFSGSLCAVSAPKCVNDFGFNFRINLLIIFLSIAVIFYATYYIAS</sequence>
<keyword evidence="3" id="KW-1185">Reference proteome</keyword>
<name>A0A1A9VR48_GLOAU</name>
<organism evidence="2 3">
    <name type="scientific">Glossina austeni</name>
    <name type="common">Savannah tsetse fly</name>
    <dbReference type="NCBI Taxonomy" id="7395"/>
    <lineage>
        <taxon>Eukaryota</taxon>
        <taxon>Metazoa</taxon>
        <taxon>Ecdysozoa</taxon>
        <taxon>Arthropoda</taxon>
        <taxon>Hexapoda</taxon>
        <taxon>Insecta</taxon>
        <taxon>Pterygota</taxon>
        <taxon>Neoptera</taxon>
        <taxon>Endopterygota</taxon>
        <taxon>Diptera</taxon>
        <taxon>Brachycera</taxon>
        <taxon>Muscomorpha</taxon>
        <taxon>Hippoboscoidea</taxon>
        <taxon>Glossinidae</taxon>
        <taxon>Glossina</taxon>
    </lineage>
</organism>
<reference evidence="2" key="1">
    <citation type="submission" date="2020-05" db="UniProtKB">
        <authorList>
            <consortium name="EnsemblMetazoa"/>
        </authorList>
    </citation>
    <scope>IDENTIFICATION</scope>
    <source>
        <strain evidence="2">TTRI</strain>
    </source>
</reference>
<evidence type="ECO:0000256" key="1">
    <source>
        <dbReference type="SAM" id="Phobius"/>
    </source>
</evidence>